<dbReference type="Proteomes" id="UP000288805">
    <property type="component" value="Unassembled WGS sequence"/>
</dbReference>
<comment type="caution">
    <text evidence="2">The sequence shown here is derived from an EMBL/GenBank/DDBJ whole genome shotgun (WGS) entry which is preliminary data.</text>
</comment>
<sequence length="205" mass="23034">MQVTWSDTESCQSSEKESNASEECTNFTAFMASVIKEPLKKEVLGESCEVSDSDGDEISFDYAYETLYKECLSLKQEQVEWKASKRSLINENENQVCKNELSLRKEESHPNSKGLSDLINSQMKSFDKKGNRSFLTNFIEFDGGNVTFGDGNIASVKGKDTICAPDIPNLEEVLYVEGLKATSISISQICDKKFNVHKIYMKCLI</sequence>
<evidence type="ECO:0000259" key="1">
    <source>
        <dbReference type="Pfam" id="PF22936"/>
    </source>
</evidence>
<name>A0A438I9R3_VITVI</name>
<proteinExistence type="predicted"/>
<accession>A0A438I9R3</accession>
<gene>
    <name evidence="2" type="ORF">CK203_035030</name>
</gene>
<reference evidence="2 3" key="1">
    <citation type="journal article" date="2018" name="PLoS Genet.">
        <title>Population sequencing reveals clonal diversity and ancestral inbreeding in the grapevine cultivar Chardonnay.</title>
        <authorList>
            <person name="Roach M.J."/>
            <person name="Johnson D.L."/>
            <person name="Bohlmann J."/>
            <person name="van Vuuren H.J."/>
            <person name="Jones S.J."/>
            <person name="Pretorius I.S."/>
            <person name="Schmidt S.A."/>
            <person name="Borneman A.R."/>
        </authorList>
    </citation>
    <scope>NUCLEOTIDE SEQUENCE [LARGE SCALE GENOMIC DNA]</scope>
    <source>
        <strain evidence="3">cv. Chardonnay</strain>
        <tissue evidence="2">Leaf</tissue>
    </source>
</reference>
<dbReference type="InterPro" id="IPR054722">
    <property type="entry name" value="PolX-like_BBD"/>
</dbReference>
<dbReference type="AlphaFoldDB" id="A0A438I9R3"/>
<organism evidence="2 3">
    <name type="scientific">Vitis vinifera</name>
    <name type="common">Grape</name>
    <dbReference type="NCBI Taxonomy" id="29760"/>
    <lineage>
        <taxon>Eukaryota</taxon>
        <taxon>Viridiplantae</taxon>
        <taxon>Streptophyta</taxon>
        <taxon>Embryophyta</taxon>
        <taxon>Tracheophyta</taxon>
        <taxon>Spermatophyta</taxon>
        <taxon>Magnoliopsida</taxon>
        <taxon>eudicotyledons</taxon>
        <taxon>Gunneridae</taxon>
        <taxon>Pentapetalae</taxon>
        <taxon>rosids</taxon>
        <taxon>Vitales</taxon>
        <taxon>Vitaceae</taxon>
        <taxon>Viteae</taxon>
        <taxon>Vitis</taxon>
    </lineage>
</organism>
<dbReference type="Pfam" id="PF22936">
    <property type="entry name" value="Pol_BBD"/>
    <property type="match status" value="1"/>
</dbReference>
<protein>
    <recommendedName>
        <fullName evidence="1">Retrovirus-related Pol polyprotein from transposon TNT 1-94-like beta-barrel domain-containing protein</fullName>
    </recommendedName>
</protein>
<dbReference type="EMBL" id="QGNW01000129">
    <property type="protein sequence ID" value="RVW93458.1"/>
    <property type="molecule type" value="Genomic_DNA"/>
</dbReference>
<evidence type="ECO:0000313" key="3">
    <source>
        <dbReference type="Proteomes" id="UP000288805"/>
    </source>
</evidence>
<feature type="domain" description="Retrovirus-related Pol polyprotein from transposon TNT 1-94-like beta-barrel" evidence="1">
    <location>
        <begin position="130"/>
        <end position="193"/>
    </location>
</feature>
<evidence type="ECO:0000313" key="2">
    <source>
        <dbReference type="EMBL" id="RVW93458.1"/>
    </source>
</evidence>